<accession>A0A2I0KAS2</accession>
<evidence type="ECO:0000313" key="3">
    <source>
        <dbReference type="Proteomes" id="UP000233551"/>
    </source>
</evidence>
<feature type="region of interest" description="Disordered" evidence="1">
    <location>
        <begin position="229"/>
        <end position="256"/>
    </location>
</feature>
<gene>
    <name evidence="2" type="ORF">CRG98_014372</name>
</gene>
<reference evidence="2 3" key="1">
    <citation type="submission" date="2017-11" db="EMBL/GenBank/DDBJ databases">
        <title>De-novo sequencing of pomegranate (Punica granatum L.) genome.</title>
        <authorList>
            <person name="Akparov Z."/>
            <person name="Amiraslanov A."/>
            <person name="Hajiyeva S."/>
            <person name="Abbasov M."/>
            <person name="Kaur K."/>
            <person name="Hamwieh A."/>
            <person name="Solovyev V."/>
            <person name="Salamov A."/>
            <person name="Braich B."/>
            <person name="Kosarev P."/>
            <person name="Mahmoud A."/>
            <person name="Hajiyev E."/>
            <person name="Babayeva S."/>
            <person name="Izzatullayeva V."/>
            <person name="Mammadov A."/>
            <person name="Mammadov A."/>
            <person name="Sharifova S."/>
            <person name="Ojaghi J."/>
            <person name="Eynullazada K."/>
            <person name="Bayramov B."/>
            <person name="Abdulazimova A."/>
            <person name="Shahmuradov I."/>
        </authorList>
    </citation>
    <scope>NUCLEOTIDE SEQUENCE [LARGE SCALE GENOMIC DNA]</scope>
    <source>
        <strain evidence="3">cv. AG2017</strain>
        <tissue evidence="2">Leaf</tissue>
    </source>
</reference>
<evidence type="ECO:0000313" key="2">
    <source>
        <dbReference type="EMBL" id="PKI65223.1"/>
    </source>
</evidence>
<sequence length="403" mass="45404">MLEATLKFKQAFVRLEDDDTAFINELNGRVPTSEDWDNASILSLFLGSFYEATNRISRNIYVTSNSYLLEIVSMLSTLTKCVRYPSKYPMLNAKQAFSPLLRASLSSFPFVGRLLLLLLPPLFLHPSLPVSSMDHQQQSSLQIHQIDSAPINRICPYSPTAQPPIARKEKTLSTAFTIFRKSISDLPRSAAKGSKSCQQTFIPSPNILHFHLMTLITYSSITKGSYPSSAQVPSYKPAPQTSDFPNPSLQPQDTLPHPLMDPADLDSSLANIFCSQMSMTHNKPALDLQTNEEESQSTIPLTLLIKPFGFKPPPPKAIIPRLLQAWNLKNRVTIAPKKYTDDLLVCIFKDKRDMNFVERERAWSVQGAHMMISRWDKGLSLEEVAFDSVTFWIQIRGIPPEML</sequence>
<feature type="compositionally biased region" description="Polar residues" evidence="1">
    <location>
        <begin position="239"/>
        <end position="253"/>
    </location>
</feature>
<name>A0A2I0KAS2_PUNGR</name>
<dbReference type="EMBL" id="PGOL01000763">
    <property type="protein sequence ID" value="PKI65223.1"/>
    <property type="molecule type" value="Genomic_DNA"/>
</dbReference>
<comment type="caution">
    <text evidence="2">The sequence shown here is derived from an EMBL/GenBank/DDBJ whole genome shotgun (WGS) entry which is preliminary data.</text>
</comment>
<protein>
    <submittedName>
        <fullName evidence="2">Uncharacterized protein</fullName>
    </submittedName>
</protein>
<dbReference type="Proteomes" id="UP000233551">
    <property type="component" value="Unassembled WGS sequence"/>
</dbReference>
<evidence type="ECO:0000256" key="1">
    <source>
        <dbReference type="SAM" id="MobiDB-lite"/>
    </source>
</evidence>
<dbReference type="AlphaFoldDB" id="A0A2I0KAS2"/>
<keyword evidence="3" id="KW-1185">Reference proteome</keyword>
<organism evidence="2 3">
    <name type="scientific">Punica granatum</name>
    <name type="common">Pomegranate</name>
    <dbReference type="NCBI Taxonomy" id="22663"/>
    <lineage>
        <taxon>Eukaryota</taxon>
        <taxon>Viridiplantae</taxon>
        <taxon>Streptophyta</taxon>
        <taxon>Embryophyta</taxon>
        <taxon>Tracheophyta</taxon>
        <taxon>Spermatophyta</taxon>
        <taxon>Magnoliopsida</taxon>
        <taxon>eudicotyledons</taxon>
        <taxon>Gunneridae</taxon>
        <taxon>Pentapetalae</taxon>
        <taxon>rosids</taxon>
        <taxon>malvids</taxon>
        <taxon>Myrtales</taxon>
        <taxon>Lythraceae</taxon>
        <taxon>Punica</taxon>
    </lineage>
</organism>
<proteinExistence type="predicted"/>